<sequence>MSQCRVERDEQKAFEYETNTYPQNPVIHYKTSHRSLVYTIVSEGIYPKKNKHTTITCSIDYIETKPYYFIRFGDGLNDFVKSDKSPLCAANNDSEELQIKVIVKVIDVKKISHSAYRTLAAI</sequence>
<dbReference type="EMBL" id="CAJVPW010021359">
    <property type="protein sequence ID" value="CAG8693146.1"/>
    <property type="molecule type" value="Genomic_DNA"/>
</dbReference>
<protein>
    <submittedName>
        <fullName evidence="1">6817_t:CDS:1</fullName>
    </submittedName>
</protein>
<comment type="caution">
    <text evidence="1">The sequence shown here is derived from an EMBL/GenBank/DDBJ whole genome shotgun (WGS) entry which is preliminary data.</text>
</comment>
<dbReference type="Proteomes" id="UP000789366">
    <property type="component" value="Unassembled WGS sequence"/>
</dbReference>
<evidence type="ECO:0000313" key="2">
    <source>
        <dbReference type="Proteomes" id="UP000789366"/>
    </source>
</evidence>
<reference evidence="1" key="1">
    <citation type="submission" date="2021-06" db="EMBL/GenBank/DDBJ databases">
        <authorList>
            <person name="Kallberg Y."/>
            <person name="Tangrot J."/>
            <person name="Rosling A."/>
        </authorList>
    </citation>
    <scope>NUCLEOTIDE SEQUENCE</scope>
    <source>
        <strain evidence="1">28 12/20/2015</strain>
    </source>
</reference>
<proteinExistence type="predicted"/>
<evidence type="ECO:0000313" key="1">
    <source>
        <dbReference type="EMBL" id="CAG8693146.1"/>
    </source>
</evidence>
<accession>A0ACA9P5Q1</accession>
<gene>
    <name evidence="1" type="ORF">SPELUC_LOCUS10864</name>
</gene>
<feature type="non-terminal residue" evidence="1">
    <location>
        <position position="122"/>
    </location>
</feature>
<name>A0ACA9P5Q1_9GLOM</name>
<keyword evidence="2" id="KW-1185">Reference proteome</keyword>
<organism evidence="1 2">
    <name type="scientific">Cetraspora pellucida</name>
    <dbReference type="NCBI Taxonomy" id="1433469"/>
    <lineage>
        <taxon>Eukaryota</taxon>
        <taxon>Fungi</taxon>
        <taxon>Fungi incertae sedis</taxon>
        <taxon>Mucoromycota</taxon>
        <taxon>Glomeromycotina</taxon>
        <taxon>Glomeromycetes</taxon>
        <taxon>Diversisporales</taxon>
        <taxon>Gigasporaceae</taxon>
        <taxon>Cetraspora</taxon>
    </lineage>
</organism>